<dbReference type="Proteomes" id="UP000248057">
    <property type="component" value="Unassembled WGS sequence"/>
</dbReference>
<protein>
    <submittedName>
        <fullName evidence="1">Uncharacterized protein</fullName>
    </submittedName>
</protein>
<organism evidence="1 2">
    <name type="scientific">Hungatella effluvii</name>
    <dbReference type="NCBI Taxonomy" id="1096246"/>
    <lineage>
        <taxon>Bacteria</taxon>
        <taxon>Bacillati</taxon>
        <taxon>Bacillota</taxon>
        <taxon>Clostridia</taxon>
        <taxon>Lachnospirales</taxon>
        <taxon>Lachnospiraceae</taxon>
        <taxon>Hungatella</taxon>
    </lineage>
</organism>
<sequence length="65" mass="7251">MKCKYKVRNPARGCVPYLSISCNSSDGGKISAKAGVKLAYKTVFALIFTSDGYPMLLDRIFRSRR</sequence>
<dbReference type="EMBL" id="QJKD01000003">
    <property type="protein sequence ID" value="PXX55182.1"/>
    <property type="molecule type" value="Genomic_DNA"/>
</dbReference>
<evidence type="ECO:0000313" key="2">
    <source>
        <dbReference type="Proteomes" id="UP000248057"/>
    </source>
</evidence>
<proteinExistence type="predicted"/>
<keyword evidence="2" id="KW-1185">Reference proteome</keyword>
<name>A0A2V3Y9J9_9FIRM</name>
<dbReference type="AlphaFoldDB" id="A0A2V3Y9J9"/>
<evidence type="ECO:0000313" key="1">
    <source>
        <dbReference type="EMBL" id="PXX55182.1"/>
    </source>
</evidence>
<gene>
    <name evidence="1" type="ORF">DFR60_103235</name>
</gene>
<comment type="caution">
    <text evidence="1">The sequence shown here is derived from an EMBL/GenBank/DDBJ whole genome shotgun (WGS) entry which is preliminary data.</text>
</comment>
<accession>A0A2V3Y9J9</accession>
<reference evidence="1 2" key="1">
    <citation type="submission" date="2018-05" db="EMBL/GenBank/DDBJ databases">
        <title>Genomic Encyclopedia of Type Strains, Phase IV (KMG-IV): sequencing the most valuable type-strain genomes for metagenomic binning, comparative biology and taxonomic classification.</title>
        <authorList>
            <person name="Goeker M."/>
        </authorList>
    </citation>
    <scope>NUCLEOTIDE SEQUENCE [LARGE SCALE GENOMIC DNA]</scope>
    <source>
        <strain evidence="1 2">DSM 24995</strain>
    </source>
</reference>